<dbReference type="eggNOG" id="KOG2417">
    <property type="taxonomic scope" value="Eukaryota"/>
</dbReference>
<gene>
    <name evidence="10" type="ORF">PFL1_03208</name>
</gene>
<feature type="transmembrane region" description="Helical" evidence="7">
    <location>
        <begin position="469"/>
        <end position="492"/>
    </location>
</feature>
<dbReference type="EMBL" id="KE361631">
    <property type="protein sequence ID" value="EPQ29453.1"/>
    <property type="molecule type" value="Genomic_DNA"/>
</dbReference>
<protein>
    <recommendedName>
        <fullName evidence="12">Abscisic acid G-protein coupled receptor-like domain-containing protein</fullName>
    </recommendedName>
</protein>
<evidence type="ECO:0000259" key="9">
    <source>
        <dbReference type="Pfam" id="PF12537"/>
    </source>
</evidence>
<evidence type="ECO:0000256" key="3">
    <source>
        <dbReference type="ARBA" id="ARBA00022989"/>
    </source>
</evidence>
<dbReference type="InterPro" id="IPR022535">
    <property type="entry name" value="Golgi_pH-regulator_cons_dom"/>
</dbReference>
<evidence type="ECO:0000256" key="6">
    <source>
        <dbReference type="SAM" id="MobiDB-lite"/>
    </source>
</evidence>
<keyword evidence="5" id="KW-0175">Coiled coil</keyword>
<dbReference type="PANTHER" id="PTHR15948:SF0">
    <property type="entry name" value="GOLGI PH REGULATOR A-RELATED"/>
    <property type="match status" value="1"/>
</dbReference>
<feature type="transmembrane region" description="Helical" evidence="7">
    <location>
        <begin position="549"/>
        <end position="572"/>
    </location>
</feature>
<feature type="compositionally biased region" description="Low complexity" evidence="6">
    <location>
        <begin position="518"/>
        <end position="537"/>
    </location>
</feature>
<feature type="region of interest" description="Disordered" evidence="6">
    <location>
        <begin position="503"/>
        <end position="537"/>
    </location>
</feature>
<accession>A0A061HA32</accession>
<comment type="subcellular location">
    <subcellularLocation>
        <location evidence="1">Membrane</location>
        <topology evidence="1">Multi-pass membrane protein</topology>
    </subcellularLocation>
</comment>
<evidence type="ECO:0000313" key="10">
    <source>
        <dbReference type="EMBL" id="EPQ29453.1"/>
    </source>
</evidence>
<keyword evidence="4 7" id="KW-0472">Membrane</keyword>
<reference evidence="10 11" key="1">
    <citation type="journal article" date="2013" name="Plant Cell">
        <title>The transition from a phytopathogenic smut ancestor to an anamorphic biocontrol agent deciphered by comparative whole-genome analysis.</title>
        <authorList>
            <person name="Lefebvre F."/>
            <person name="Joly D.L."/>
            <person name="Labbe C."/>
            <person name="Teichmann B."/>
            <person name="Linning R."/>
            <person name="Belzile F."/>
            <person name="Bakkeren G."/>
            <person name="Belanger R.R."/>
        </authorList>
    </citation>
    <scope>NUCLEOTIDE SEQUENCE [LARGE SCALE GENOMIC DNA]</scope>
    <source>
        <strain evidence="10 11">PF-1</strain>
    </source>
</reference>
<dbReference type="Pfam" id="PF12430">
    <property type="entry name" value="ABA_GPCR"/>
    <property type="match status" value="1"/>
</dbReference>
<dbReference type="InterPro" id="IPR015672">
    <property type="entry name" value="GPHR/GTG"/>
</dbReference>
<feature type="transmembrane region" description="Helical" evidence="7">
    <location>
        <begin position="164"/>
        <end position="185"/>
    </location>
</feature>
<dbReference type="Pfam" id="PF12537">
    <property type="entry name" value="GPHR_N"/>
    <property type="match status" value="1"/>
</dbReference>
<dbReference type="RefSeq" id="XP_007878914.1">
    <property type="nucleotide sequence ID" value="XM_007880723.1"/>
</dbReference>
<keyword evidence="2 7" id="KW-0812">Transmembrane</keyword>
<dbReference type="KEGG" id="pfp:PFL1_03208"/>
<dbReference type="OrthoDB" id="264392at2759"/>
<dbReference type="AlphaFoldDB" id="A0A061HA32"/>
<dbReference type="GO" id="GO:0016020">
    <property type="term" value="C:membrane"/>
    <property type="evidence" value="ECO:0007669"/>
    <property type="project" value="UniProtKB-SubCell"/>
</dbReference>
<evidence type="ECO:0000256" key="4">
    <source>
        <dbReference type="ARBA" id="ARBA00023136"/>
    </source>
</evidence>
<keyword evidence="3 7" id="KW-1133">Transmembrane helix</keyword>
<feature type="region of interest" description="Disordered" evidence="6">
    <location>
        <begin position="33"/>
        <end position="65"/>
    </location>
</feature>
<feature type="compositionally biased region" description="Low complexity" evidence="6">
    <location>
        <begin position="42"/>
        <end position="59"/>
    </location>
</feature>
<feature type="transmembrane region" description="Helical" evidence="7">
    <location>
        <begin position="197"/>
        <end position="218"/>
    </location>
</feature>
<feature type="compositionally biased region" description="Pro residues" evidence="6">
    <location>
        <begin position="506"/>
        <end position="517"/>
    </location>
</feature>
<evidence type="ECO:0000256" key="7">
    <source>
        <dbReference type="SAM" id="Phobius"/>
    </source>
</evidence>
<evidence type="ECO:0000256" key="1">
    <source>
        <dbReference type="ARBA" id="ARBA00004141"/>
    </source>
</evidence>
<name>A0A061HA32_9BASI</name>
<proteinExistence type="predicted"/>
<dbReference type="PANTHER" id="PTHR15948">
    <property type="entry name" value="G-PROTEIN COUPLED RECEPTOR 89-RELATED"/>
    <property type="match status" value="1"/>
</dbReference>
<feature type="domain" description="Abscisic acid G-protein coupled receptor-like" evidence="8">
    <location>
        <begin position="368"/>
        <end position="571"/>
    </location>
</feature>
<evidence type="ECO:0000313" key="11">
    <source>
        <dbReference type="Proteomes" id="UP000053664"/>
    </source>
</evidence>
<feature type="domain" description="Golgi pH regulator conserved" evidence="9">
    <location>
        <begin position="228"/>
        <end position="298"/>
    </location>
</feature>
<evidence type="ECO:0000259" key="8">
    <source>
        <dbReference type="Pfam" id="PF12430"/>
    </source>
</evidence>
<evidence type="ECO:0000256" key="5">
    <source>
        <dbReference type="SAM" id="Coils"/>
    </source>
</evidence>
<evidence type="ECO:0000256" key="2">
    <source>
        <dbReference type="ARBA" id="ARBA00022692"/>
    </source>
</evidence>
<sequence length="592" mass="63757">MSDVALTIGLKLGLWVGARALLPFLFGQARHASLDQPPPPSTASSLPQPATSSLSTSSSRHSVHDMDPYSDGDGDIYNSSVADSSSTPFLARTTSKTLRDRVGTLLRSLRLTRNGAFDLHNCSAFLFSLAFEETATLYVAVLLEAAGFDTSDGSTLRGAFRASVMLVVQLAIVWIPLGICLLLTYRSDSSTPLSRRLVYLSLPFIPWLVLFFSVPLPSALSSPQKRSGILDSLVARTAVIGVTLIAVLSGSAAMAATWEAVEQWRGKSIRPPTQSDINLAHDSYDRARSDLEAKRNELQRLEKEVEVARAEGSGGAASRWSLSGLWSGDARSREIKTLKAEIFGLTAIASAMRDDLDTMAELSKRDRRSRTVPGRLLTAIGWVWALYCAFRIVLSLLNLVILGYRDTAPPDFISLALASVLRWFDVDVDVAAWTRQISLVFVGVLIWARIGSVLSYLGRAFRAASASRGVETCFLVLFLSEVMTIYLLATLIQLRTSLPPSLSSSPIPPPPPPPPSSIIPSSSPSTRPTMTTTATTPPPLLATLPSFQIVFGSLFDSSFLVAAVATAAYLYYLASTRSHIGSGGVLFGAGVR</sequence>
<dbReference type="HOGENOM" id="CLU_029388_1_0_1"/>
<feature type="transmembrane region" description="Helical" evidence="7">
    <location>
        <begin position="376"/>
        <end position="401"/>
    </location>
</feature>
<dbReference type="GeneID" id="19317318"/>
<dbReference type="InterPro" id="IPR025969">
    <property type="entry name" value="ABA_GPCR_dom"/>
</dbReference>
<organism evidence="10 11">
    <name type="scientific">Pseudozyma flocculosa PF-1</name>
    <dbReference type="NCBI Taxonomy" id="1277687"/>
    <lineage>
        <taxon>Eukaryota</taxon>
        <taxon>Fungi</taxon>
        <taxon>Dikarya</taxon>
        <taxon>Basidiomycota</taxon>
        <taxon>Ustilaginomycotina</taxon>
        <taxon>Ustilaginomycetes</taxon>
        <taxon>Ustilaginales</taxon>
        <taxon>Ustilaginaceae</taxon>
        <taxon>Pseudozyma</taxon>
    </lineage>
</organism>
<dbReference type="Proteomes" id="UP000053664">
    <property type="component" value="Unassembled WGS sequence"/>
</dbReference>
<feature type="transmembrane region" description="Helical" evidence="7">
    <location>
        <begin position="437"/>
        <end position="457"/>
    </location>
</feature>
<feature type="coiled-coil region" evidence="5">
    <location>
        <begin position="281"/>
        <end position="311"/>
    </location>
</feature>
<feature type="transmembrane region" description="Helical" evidence="7">
    <location>
        <begin position="238"/>
        <end position="261"/>
    </location>
</feature>
<evidence type="ECO:0008006" key="12">
    <source>
        <dbReference type="Google" id="ProtNLM"/>
    </source>
</evidence>